<dbReference type="GO" id="GO:0015293">
    <property type="term" value="F:symporter activity"/>
    <property type="evidence" value="ECO:0007669"/>
    <property type="project" value="UniProtKB-KW"/>
</dbReference>
<evidence type="ECO:0000256" key="7">
    <source>
        <dbReference type="ARBA" id="ARBA00022989"/>
    </source>
</evidence>
<dbReference type="Proteomes" id="UP000315399">
    <property type="component" value="Unassembled WGS sequence"/>
</dbReference>
<evidence type="ECO:0000256" key="2">
    <source>
        <dbReference type="ARBA" id="ARBA00006434"/>
    </source>
</evidence>
<dbReference type="Pfam" id="PF00474">
    <property type="entry name" value="SSF"/>
    <property type="match status" value="1"/>
</dbReference>
<evidence type="ECO:0000256" key="9">
    <source>
        <dbReference type="ARBA" id="ARBA00023065"/>
    </source>
</evidence>
<dbReference type="InterPro" id="IPR001734">
    <property type="entry name" value="Na/solute_symporter"/>
</dbReference>
<evidence type="ECO:0000313" key="14">
    <source>
        <dbReference type="EMBL" id="TDA38800.1"/>
    </source>
</evidence>
<keyword evidence="6" id="KW-0769">Symport</keyword>
<comment type="caution">
    <text evidence="14">The sequence shown here is derived from an EMBL/GenBank/DDBJ whole genome shotgun (WGS) entry which is preliminary data.</text>
</comment>
<dbReference type="InterPro" id="IPR038377">
    <property type="entry name" value="Na/Glc_symporter_sf"/>
</dbReference>
<organism evidence="14 15">
    <name type="scientific">Thermoproteota archaeon</name>
    <dbReference type="NCBI Taxonomy" id="2056631"/>
    <lineage>
        <taxon>Archaea</taxon>
        <taxon>Thermoproteota</taxon>
    </lineage>
</organism>
<sequence length="483" mass="52412">MEQLAVYISVIIYLGVGSAIAFFSKKFLKRDFKDFYTASGRFGTLLATLSYAATTYSAFMFIGLVGLAYTTGVGALGFELIYFVGTLLLLYFIAPRYWRIHRRYGYVSPAEVLSARYGSRAVGASVTLLALVSLIPYASSQVIGVAMAAEGASGGTIPYVTAVVIAVAVALLWSMIAGMWSVGWTDVFQGMIMLLTGFLMVFWVYSWGYSARGFDFASLGPLSYVPNQYWSFSTFLNMTIPWFFFAITNPQVVQRLFSPKDHKTLRSMIVWFGAYGLLFTLLVTLLGLMLRGLTIEGSFPMVTYRDSVTPTLLGMAPLWIGVLGLVAVLAASVSTIDGILLTLSSMAARDIYESYRPESTRLKLLVGRATLGVLALACTAFALARPGFIVDLSVLSSSLLLPQAPIVIGMFLWKRGGRASAVLTLISGFAVAISLYFTKMTPLGVPMNAWTIIVSSIVYLLAASFERGPEGIEVFLGVGGEES</sequence>
<feature type="transmembrane region" description="Helical" evidence="13">
    <location>
        <begin position="192"/>
        <end position="209"/>
    </location>
</feature>
<dbReference type="CDD" id="cd10322">
    <property type="entry name" value="SLC5sbd"/>
    <property type="match status" value="1"/>
</dbReference>
<keyword evidence="8" id="KW-0915">Sodium</keyword>
<evidence type="ECO:0000256" key="1">
    <source>
        <dbReference type="ARBA" id="ARBA00004651"/>
    </source>
</evidence>
<dbReference type="PROSITE" id="PS50283">
    <property type="entry name" value="NA_SOLUT_SYMP_3"/>
    <property type="match status" value="1"/>
</dbReference>
<proteinExistence type="inferred from homology"/>
<keyword evidence="11" id="KW-0739">Sodium transport</keyword>
<feature type="transmembrane region" description="Helical" evidence="13">
    <location>
        <begin position="6"/>
        <end position="24"/>
    </location>
</feature>
<keyword evidence="5 13" id="KW-0812">Transmembrane</keyword>
<reference evidence="14 15" key="1">
    <citation type="journal article" date="2019" name="Nat. Microbiol.">
        <title>Expanding anaerobic alkane metabolism in the domain of Archaea.</title>
        <authorList>
            <person name="Wang Y."/>
            <person name="Wegener G."/>
            <person name="Hou J."/>
            <person name="Wang F."/>
            <person name="Xiao X."/>
        </authorList>
    </citation>
    <scope>NUCLEOTIDE SEQUENCE [LARGE SCALE GENOMIC DNA]</scope>
    <source>
        <strain evidence="14">WYZ-LMO10</strain>
    </source>
</reference>
<feature type="transmembrane region" description="Helical" evidence="13">
    <location>
        <begin position="159"/>
        <end position="180"/>
    </location>
</feature>
<feature type="transmembrane region" description="Helical" evidence="13">
    <location>
        <begin position="443"/>
        <end position="462"/>
    </location>
</feature>
<evidence type="ECO:0000256" key="6">
    <source>
        <dbReference type="ARBA" id="ARBA00022847"/>
    </source>
</evidence>
<feature type="transmembrane region" description="Helical" evidence="13">
    <location>
        <begin position="389"/>
        <end position="412"/>
    </location>
</feature>
<dbReference type="PANTHER" id="PTHR48086">
    <property type="entry name" value="SODIUM/PROLINE SYMPORTER-RELATED"/>
    <property type="match status" value="1"/>
</dbReference>
<name>A0A523BEB2_9CREN</name>
<dbReference type="PANTHER" id="PTHR48086:SF3">
    <property type="entry name" value="SODIUM_PROLINE SYMPORTER"/>
    <property type="match status" value="1"/>
</dbReference>
<dbReference type="GO" id="GO:0005886">
    <property type="term" value="C:plasma membrane"/>
    <property type="evidence" value="ECO:0007669"/>
    <property type="project" value="UniProtKB-SubCell"/>
</dbReference>
<evidence type="ECO:0000256" key="4">
    <source>
        <dbReference type="ARBA" id="ARBA00022475"/>
    </source>
</evidence>
<comment type="subcellular location">
    <subcellularLocation>
        <location evidence="1">Cell membrane</location>
        <topology evidence="1">Multi-pass membrane protein</topology>
    </subcellularLocation>
</comment>
<keyword evidence="9" id="KW-0406">Ion transport</keyword>
<gene>
    <name evidence="14" type="ORF">DSO08_03605</name>
</gene>
<dbReference type="GO" id="GO:0006814">
    <property type="term" value="P:sodium ion transport"/>
    <property type="evidence" value="ECO:0007669"/>
    <property type="project" value="UniProtKB-KW"/>
</dbReference>
<feature type="transmembrane region" description="Helical" evidence="13">
    <location>
        <begin position="364"/>
        <end position="383"/>
    </location>
</feature>
<dbReference type="EMBL" id="QNVH01000028">
    <property type="protein sequence ID" value="TDA38800.1"/>
    <property type="molecule type" value="Genomic_DNA"/>
</dbReference>
<dbReference type="Gene3D" id="1.20.1730.10">
    <property type="entry name" value="Sodium/glucose cotransporter"/>
    <property type="match status" value="1"/>
</dbReference>
<feature type="transmembrane region" description="Helical" evidence="13">
    <location>
        <begin position="229"/>
        <end position="247"/>
    </location>
</feature>
<evidence type="ECO:0000256" key="12">
    <source>
        <dbReference type="RuleBase" id="RU362091"/>
    </source>
</evidence>
<feature type="transmembrane region" description="Helical" evidence="13">
    <location>
        <begin position="75"/>
        <end position="94"/>
    </location>
</feature>
<feature type="transmembrane region" description="Helical" evidence="13">
    <location>
        <begin position="419"/>
        <end position="437"/>
    </location>
</feature>
<dbReference type="AlphaFoldDB" id="A0A523BEB2"/>
<keyword evidence="10 13" id="KW-0472">Membrane</keyword>
<protein>
    <submittedName>
        <fullName evidence="14">Sodium:solute symporter family protein</fullName>
    </submittedName>
</protein>
<evidence type="ECO:0000313" key="15">
    <source>
        <dbReference type="Proteomes" id="UP000315399"/>
    </source>
</evidence>
<feature type="transmembrane region" description="Helical" evidence="13">
    <location>
        <begin position="268"/>
        <end position="290"/>
    </location>
</feature>
<evidence type="ECO:0000256" key="11">
    <source>
        <dbReference type="ARBA" id="ARBA00023201"/>
    </source>
</evidence>
<feature type="transmembrane region" description="Helical" evidence="13">
    <location>
        <begin position="45"/>
        <end position="69"/>
    </location>
</feature>
<evidence type="ECO:0000256" key="10">
    <source>
        <dbReference type="ARBA" id="ARBA00023136"/>
    </source>
</evidence>
<feature type="transmembrane region" description="Helical" evidence="13">
    <location>
        <begin position="318"/>
        <end position="343"/>
    </location>
</feature>
<keyword evidence="4" id="KW-1003">Cell membrane</keyword>
<keyword evidence="7 13" id="KW-1133">Transmembrane helix</keyword>
<comment type="similarity">
    <text evidence="2 12">Belongs to the sodium:solute symporter (SSF) (TC 2.A.21) family.</text>
</comment>
<evidence type="ECO:0000256" key="3">
    <source>
        <dbReference type="ARBA" id="ARBA00022448"/>
    </source>
</evidence>
<dbReference type="InterPro" id="IPR050277">
    <property type="entry name" value="Sodium:Solute_Symporter"/>
</dbReference>
<feature type="transmembrane region" description="Helical" evidence="13">
    <location>
        <begin position="121"/>
        <end position="139"/>
    </location>
</feature>
<evidence type="ECO:0000256" key="13">
    <source>
        <dbReference type="SAM" id="Phobius"/>
    </source>
</evidence>
<evidence type="ECO:0000256" key="5">
    <source>
        <dbReference type="ARBA" id="ARBA00022692"/>
    </source>
</evidence>
<accession>A0A523BEB2</accession>
<evidence type="ECO:0000256" key="8">
    <source>
        <dbReference type="ARBA" id="ARBA00023053"/>
    </source>
</evidence>
<keyword evidence="3" id="KW-0813">Transport</keyword>